<feature type="region of interest" description="Disordered" evidence="1">
    <location>
        <begin position="1"/>
        <end position="72"/>
    </location>
</feature>
<protein>
    <submittedName>
        <fullName evidence="2">Uncharacterized protein</fullName>
    </submittedName>
</protein>
<dbReference type="Proteomes" id="UP001152484">
    <property type="component" value="Unassembled WGS sequence"/>
</dbReference>
<proteinExistence type="predicted"/>
<name>A0A9P1E8K2_CUSEU</name>
<feature type="compositionally biased region" description="Polar residues" evidence="1">
    <location>
        <begin position="156"/>
        <end position="175"/>
    </location>
</feature>
<gene>
    <name evidence="2" type="ORF">CEURO_LOCUS10458</name>
</gene>
<dbReference type="EMBL" id="CAMAPE010000019">
    <property type="protein sequence ID" value="CAH9088368.1"/>
    <property type="molecule type" value="Genomic_DNA"/>
</dbReference>
<accession>A0A9P1E8K2</accession>
<evidence type="ECO:0000256" key="1">
    <source>
        <dbReference type="SAM" id="MobiDB-lite"/>
    </source>
</evidence>
<feature type="compositionally biased region" description="Polar residues" evidence="1">
    <location>
        <begin position="101"/>
        <end position="114"/>
    </location>
</feature>
<reference evidence="2" key="1">
    <citation type="submission" date="2022-07" db="EMBL/GenBank/DDBJ databases">
        <authorList>
            <person name="Macas J."/>
            <person name="Novak P."/>
            <person name="Neumann P."/>
        </authorList>
    </citation>
    <scope>NUCLEOTIDE SEQUENCE</scope>
</reference>
<keyword evidence="3" id="KW-1185">Reference proteome</keyword>
<evidence type="ECO:0000313" key="3">
    <source>
        <dbReference type="Proteomes" id="UP001152484"/>
    </source>
</evidence>
<evidence type="ECO:0000313" key="2">
    <source>
        <dbReference type="EMBL" id="CAH9088368.1"/>
    </source>
</evidence>
<feature type="compositionally biased region" description="Basic residues" evidence="1">
    <location>
        <begin position="44"/>
        <end position="54"/>
    </location>
</feature>
<organism evidence="2 3">
    <name type="scientific">Cuscuta europaea</name>
    <name type="common">European dodder</name>
    <dbReference type="NCBI Taxonomy" id="41803"/>
    <lineage>
        <taxon>Eukaryota</taxon>
        <taxon>Viridiplantae</taxon>
        <taxon>Streptophyta</taxon>
        <taxon>Embryophyta</taxon>
        <taxon>Tracheophyta</taxon>
        <taxon>Spermatophyta</taxon>
        <taxon>Magnoliopsida</taxon>
        <taxon>eudicotyledons</taxon>
        <taxon>Gunneridae</taxon>
        <taxon>Pentapetalae</taxon>
        <taxon>asterids</taxon>
        <taxon>lamiids</taxon>
        <taxon>Solanales</taxon>
        <taxon>Convolvulaceae</taxon>
        <taxon>Cuscuteae</taxon>
        <taxon>Cuscuta</taxon>
        <taxon>Cuscuta subgen. Cuscuta</taxon>
    </lineage>
</organism>
<dbReference type="OrthoDB" id="1937754at2759"/>
<feature type="region of interest" description="Disordered" evidence="1">
    <location>
        <begin position="101"/>
        <end position="128"/>
    </location>
</feature>
<dbReference type="AlphaFoldDB" id="A0A9P1E8K2"/>
<comment type="caution">
    <text evidence="2">The sequence shown here is derived from an EMBL/GenBank/DDBJ whole genome shotgun (WGS) entry which is preliminary data.</text>
</comment>
<sequence length="175" mass="18687">MVTLEETRKTHQGAPTALAHSAPPPPTALATTAPHNPRLDAPHARPHNRGRGRGSSRGGRGRNSYSGGDFSNPRAQAWHMPPWGYWPSPWSIPPCPYPSATWSPPTAPRQSSPSPGIFGPCPTQAHVATHSPTDIASAMATMSLMPPDDNWYLDTGATSHMTSNGTQHGNTTNEM</sequence>
<feature type="region of interest" description="Disordered" evidence="1">
    <location>
        <begin position="155"/>
        <end position="175"/>
    </location>
</feature>